<feature type="transmembrane region" description="Helical" evidence="1">
    <location>
        <begin position="79"/>
        <end position="102"/>
    </location>
</feature>
<dbReference type="Proteomes" id="UP000253410">
    <property type="component" value="Unassembled WGS sequence"/>
</dbReference>
<dbReference type="PANTHER" id="PTHR30273">
    <property type="entry name" value="PERIPLASMIC SIGNAL SENSOR AND SIGMA FACTOR ACTIVATOR FECR-RELATED"/>
    <property type="match status" value="1"/>
</dbReference>
<dbReference type="InterPro" id="IPR006860">
    <property type="entry name" value="FecR"/>
</dbReference>
<dbReference type="FunFam" id="2.60.120.1440:FF:000001">
    <property type="entry name" value="Putative anti-sigma factor"/>
    <property type="match status" value="1"/>
</dbReference>
<dbReference type="InterPro" id="IPR032508">
    <property type="entry name" value="FecR_C"/>
</dbReference>
<accession>A0A365XQC3</accession>
<name>A0A365XQC3_9BACT</name>
<evidence type="ECO:0000313" key="4">
    <source>
        <dbReference type="EMBL" id="RBL88552.1"/>
    </source>
</evidence>
<dbReference type="Gene3D" id="2.60.120.1440">
    <property type="match status" value="1"/>
</dbReference>
<evidence type="ECO:0000259" key="3">
    <source>
        <dbReference type="Pfam" id="PF16344"/>
    </source>
</evidence>
<dbReference type="AlphaFoldDB" id="A0A365XQC3"/>
<comment type="caution">
    <text evidence="4">The sequence shown here is derived from an EMBL/GenBank/DDBJ whole genome shotgun (WGS) entry which is preliminary data.</text>
</comment>
<evidence type="ECO:0000259" key="2">
    <source>
        <dbReference type="Pfam" id="PF04773"/>
    </source>
</evidence>
<gene>
    <name evidence="4" type="ORF">DF182_18410</name>
</gene>
<dbReference type="Gene3D" id="3.55.50.30">
    <property type="match status" value="1"/>
</dbReference>
<keyword evidence="1" id="KW-0812">Transmembrane</keyword>
<dbReference type="RefSeq" id="WP_113617295.1">
    <property type="nucleotide sequence ID" value="NZ_QFFJ01000002.1"/>
</dbReference>
<feature type="domain" description="Protein FecR C-terminal" evidence="3">
    <location>
        <begin position="315"/>
        <end position="381"/>
    </location>
</feature>
<keyword evidence="5" id="KW-1185">Reference proteome</keyword>
<keyword evidence="1" id="KW-1133">Transmembrane helix</keyword>
<dbReference type="PIRSF" id="PIRSF018266">
    <property type="entry name" value="FecR"/>
    <property type="match status" value="1"/>
</dbReference>
<sequence length="383" mass="42715">MSYFKSLFRKSLDRTNTAAEEKELQELIAQSQHDEELLQLLDEVIAETEEELVLPEHRAGEILSIILHTRMQKKKQHRLVQMGWWAAAAAVCLLLGASWFYFGHNTRTVVPSASPTLAIQDIRPASQSAILTLADGSQVALDSLQPGSISNTTGAAIQLQKGSIIYTGGQQTAAAYNTLSTPRGRIFHLVLPDGSEVWLNAASSIRYPIAFTGAERVVELSGEAYFEIKQAATKPFRVKTGDHREIRVLGTGFNVNAYTNEPEMATTLLHGSVQVVSAQHKMILKPGQQAVMNNEAIRLQEADTSQVTAWKEGMFQFDNTDIQTVMNQLERWYDIEVIYEKGIPDIRFGGKLERDLSLSHVLRILEISNVHYQLNGKKLIITQ</sequence>
<dbReference type="Pfam" id="PF16344">
    <property type="entry name" value="FecR_C"/>
    <property type="match status" value="1"/>
</dbReference>
<organism evidence="4 5">
    <name type="scientific">Chitinophaga flava</name>
    <dbReference type="NCBI Taxonomy" id="2259036"/>
    <lineage>
        <taxon>Bacteria</taxon>
        <taxon>Pseudomonadati</taxon>
        <taxon>Bacteroidota</taxon>
        <taxon>Chitinophagia</taxon>
        <taxon>Chitinophagales</taxon>
        <taxon>Chitinophagaceae</taxon>
        <taxon>Chitinophaga</taxon>
    </lineage>
</organism>
<dbReference type="GO" id="GO:0016989">
    <property type="term" value="F:sigma factor antagonist activity"/>
    <property type="evidence" value="ECO:0007669"/>
    <property type="project" value="TreeGrafter"/>
</dbReference>
<protein>
    <submittedName>
        <fullName evidence="4">Iron dicitrate transport regulator FecR</fullName>
    </submittedName>
</protein>
<proteinExistence type="predicted"/>
<dbReference type="EMBL" id="QFFJ01000002">
    <property type="protein sequence ID" value="RBL88552.1"/>
    <property type="molecule type" value="Genomic_DNA"/>
</dbReference>
<keyword evidence="1" id="KW-0472">Membrane</keyword>
<dbReference type="PANTHER" id="PTHR30273:SF2">
    <property type="entry name" value="PROTEIN FECR"/>
    <property type="match status" value="1"/>
</dbReference>
<feature type="domain" description="FecR protein" evidence="2">
    <location>
        <begin position="178"/>
        <end position="274"/>
    </location>
</feature>
<evidence type="ECO:0000313" key="5">
    <source>
        <dbReference type="Proteomes" id="UP000253410"/>
    </source>
</evidence>
<reference evidence="4 5" key="1">
    <citation type="submission" date="2018-05" db="EMBL/GenBank/DDBJ databases">
        <title>Chitinophaga sp. K3CV102501T nov., isolated from isolated from a monsoon evergreen broad-leaved forest soil.</title>
        <authorList>
            <person name="Lv Y."/>
        </authorList>
    </citation>
    <scope>NUCLEOTIDE SEQUENCE [LARGE SCALE GENOMIC DNA]</scope>
    <source>
        <strain evidence="4 5">GDMCC 1.1325</strain>
    </source>
</reference>
<dbReference type="InterPro" id="IPR012373">
    <property type="entry name" value="Ferrdict_sens_TM"/>
</dbReference>
<evidence type="ECO:0000256" key="1">
    <source>
        <dbReference type="SAM" id="Phobius"/>
    </source>
</evidence>
<dbReference type="OrthoDB" id="641696at2"/>
<dbReference type="Pfam" id="PF04773">
    <property type="entry name" value="FecR"/>
    <property type="match status" value="1"/>
</dbReference>